<dbReference type="Gene3D" id="1.10.287.130">
    <property type="match status" value="1"/>
</dbReference>
<dbReference type="KEGG" id="paro:CUV01_13765"/>
<evidence type="ECO:0000313" key="3">
    <source>
        <dbReference type="Proteomes" id="UP000233742"/>
    </source>
</evidence>
<proteinExistence type="predicted"/>
<evidence type="ECO:0000313" key="2">
    <source>
        <dbReference type="EMBL" id="AUH34310.1"/>
    </source>
</evidence>
<protein>
    <submittedName>
        <fullName evidence="2">Histidine phosphotransferase</fullName>
    </submittedName>
</protein>
<dbReference type="Proteomes" id="UP000233742">
    <property type="component" value="Chromosome"/>
</dbReference>
<feature type="domain" description="Histidine phosphotransferase ChpT C-terminal" evidence="1">
    <location>
        <begin position="84"/>
        <end position="200"/>
    </location>
</feature>
<dbReference type="OrthoDB" id="9803702at2"/>
<accession>A0A2K9EH76</accession>
<dbReference type="RefSeq" id="WP_101460972.1">
    <property type="nucleotide sequence ID" value="NZ_CP025408.1"/>
</dbReference>
<dbReference type="Gene3D" id="3.30.565.10">
    <property type="entry name" value="Histidine kinase-like ATPase, C-terminal domain"/>
    <property type="match status" value="1"/>
</dbReference>
<sequence>MTVSATRIDDFDLALCLGSRLCHDLISPFGAIANGVELLQMGGQSAGPEMQLIADSVEAARARLQTFRMAFGQSRGDQRISGVEIAKLIEAMASQSRLTVEMDADGDQPRDEVQMLLLAIMCMESAMPWGGRVLVVRNGSQWRLVGEAERVKPEPELWSWLGGQGGDALQAPPPAKVHFALLAQAAAAANRPLTSDLDENGVEITF</sequence>
<gene>
    <name evidence="2" type="ORF">CUV01_13765</name>
</gene>
<reference evidence="2 3" key="1">
    <citation type="submission" date="2017-12" db="EMBL/GenBank/DDBJ databases">
        <authorList>
            <person name="Hurst M.R.H."/>
        </authorList>
    </citation>
    <scope>NUCLEOTIDE SEQUENCE [LARGE SCALE GENOMIC DNA]</scope>
    <source>
        <strain evidence="2 3">BM15</strain>
    </source>
</reference>
<dbReference type="EMBL" id="CP025408">
    <property type="protein sequence ID" value="AUH34310.1"/>
    <property type="molecule type" value="Genomic_DNA"/>
</dbReference>
<dbReference type="InterPro" id="IPR036890">
    <property type="entry name" value="HATPase_C_sf"/>
</dbReference>
<keyword evidence="2" id="KW-0808">Transferase</keyword>
<dbReference type="Pfam" id="PF10090">
    <property type="entry name" value="HPTransfase"/>
    <property type="match status" value="1"/>
</dbReference>
<dbReference type="GO" id="GO:0016740">
    <property type="term" value="F:transferase activity"/>
    <property type="evidence" value="ECO:0007669"/>
    <property type="project" value="UniProtKB-KW"/>
</dbReference>
<evidence type="ECO:0000259" key="1">
    <source>
        <dbReference type="Pfam" id="PF10090"/>
    </source>
</evidence>
<keyword evidence="3" id="KW-1185">Reference proteome</keyword>
<dbReference type="AlphaFoldDB" id="A0A2K9EH76"/>
<organism evidence="2 3">
    <name type="scientific">Paracoccus tegillarcae</name>
    <dbReference type="NCBI Taxonomy" id="1529068"/>
    <lineage>
        <taxon>Bacteria</taxon>
        <taxon>Pseudomonadati</taxon>
        <taxon>Pseudomonadota</taxon>
        <taxon>Alphaproteobacteria</taxon>
        <taxon>Rhodobacterales</taxon>
        <taxon>Paracoccaceae</taxon>
        <taxon>Paracoccus</taxon>
    </lineage>
</organism>
<dbReference type="InterPro" id="IPR018762">
    <property type="entry name" value="ChpT_C"/>
</dbReference>
<name>A0A2K9EH76_9RHOB</name>